<name>A0A250XEP8_9CHLO</name>
<organism evidence="2 3">
    <name type="scientific">Chlamydomonas eustigma</name>
    <dbReference type="NCBI Taxonomy" id="1157962"/>
    <lineage>
        <taxon>Eukaryota</taxon>
        <taxon>Viridiplantae</taxon>
        <taxon>Chlorophyta</taxon>
        <taxon>core chlorophytes</taxon>
        <taxon>Chlorophyceae</taxon>
        <taxon>CS clade</taxon>
        <taxon>Chlamydomonadales</taxon>
        <taxon>Chlamydomonadaceae</taxon>
        <taxon>Chlamydomonas</taxon>
    </lineage>
</organism>
<feature type="region of interest" description="Disordered" evidence="1">
    <location>
        <begin position="382"/>
        <end position="415"/>
    </location>
</feature>
<sequence length="609" mass="64967">MDDPLHLSANELRVVRRLLWTEITQQLNPAEQDEVKKRLDWALITENESLMSEADALAEILGEVQVKTNAILDRQKICTNPTRSLVETEVKVLVERLRELAGSTPFSGSGVKGRDPEAVIPRSNSKEQNVVEYVSSVAMISMSSLDTTLRPRTSSTRPSSARPTTSSTRISSRPSSSASSSCASAVQDPKMVVQAVQKELNVWDIDRIKEPLCRALKEENSALMEDVEYLQGMLIDESDFQVKAAMPAPSLEDLREYGHKLRAVVAAEEGRVEQELRVSRMFSVVEEEQGKARRLRGMVQVSREDIALGNGKLSPDQDSTPGQGSSLNSRTLNGAQSHLRSTSSGRSAARLAAGSILNSSASLASFKSGLRPSSSSDIASSLLPTSESAATAAPSRAEKDLLVRESSKHSSSLAPVGMSASCNAIRPKTDARLSSPQGFSDTASTYNMPSSSSRRPVNPVVNPVVNPGGSLQRPALQASPEKAAKLPPLSHDLAVRSRPAQLAPLNQSKVSLSGREPESRPAGSSSSSARQLSQDLTASSGSSMLLLGRDTPAKPRSTASAKRTGSLGGPINLVEELEAEVDSVLGGVASILAKHGLRPSSVEKPTKSK</sequence>
<evidence type="ECO:0000313" key="3">
    <source>
        <dbReference type="Proteomes" id="UP000232323"/>
    </source>
</evidence>
<comment type="caution">
    <text evidence="2">The sequence shown here is derived from an EMBL/GenBank/DDBJ whole genome shotgun (WGS) entry which is preliminary data.</text>
</comment>
<protein>
    <submittedName>
        <fullName evidence="2">Uncharacterized protein</fullName>
    </submittedName>
</protein>
<accession>A0A250XEP8</accession>
<keyword evidence="3" id="KW-1185">Reference proteome</keyword>
<feature type="compositionally biased region" description="Basic and acidic residues" evidence="1">
    <location>
        <begin position="396"/>
        <end position="408"/>
    </location>
</feature>
<feature type="compositionally biased region" description="Polar residues" evidence="1">
    <location>
        <begin position="316"/>
        <end position="338"/>
    </location>
</feature>
<feature type="region of interest" description="Disordered" evidence="1">
    <location>
        <begin position="430"/>
        <end position="483"/>
    </location>
</feature>
<feature type="region of interest" description="Disordered" evidence="1">
    <location>
        <begin position="145"/>
        <end position="184"/>
    </location>
</feature>
<evidence type="ECO:0000256" key="1">
    <source>
        <dbReference type="SAM" id="MobiDB-lite"/>
    </source>
</evidence>
<evidence type="ECO:0000313" key="2">
    <source>
        <dbReference type="EMBL" id="GAX81537.1"/>
    </source>
</evidence>
<dbReference type="PANTHER" id="PTHR28601:SF1">
    <property type="entry name" value="COILED-COIL DOMAIN-CONTAINING PROTEIN 24"/>
    <property type="match status" value="1"/>
</dbReference>
<dbReference type="AlphaFoldDB" id="A0A250XEP8"/>
<feature type="compositionally biased region" description="Low complexity" evidence="1">
    <location>
        <begin position="382"/>
        <end position="395"/>
    </location>
</feature>
<proteinExistence type="predicted"/>
<dbReference type="Pfam" id="PF15669">
    <property type="entry name" value="CCDC24"/>
    <property type="match status" value="1"/>
</dbReference>
<gene>
    <name evidence="2" type="ORF">CEUSTIGMA_g8965.t1</name>
</gene>
<dbReference type="PANTHER" id="PTHR28601">
    <property type="entry name" value="COILED-COIL DOMAIN-CONTAINING PROTEIN 24"/>
    <property type="match status" value="1"/>
</dbReference>
<feature type="compositionally biased region" description="Polar residues" evidence="1">
    <location>
        <begin position="432"/>
        <end position="448"/>
    </location>
</feature>
<reference evidence="2 3" key="1">
    <citation type="submission" date="2017-08" db="EMBL/GenBank/DDBJ databases">
        <title>Acidophilic green algal genome provides insights into adaptation to an acidic environment.</title>
        <authorList>
            <person name="Hirooka S."/>
            <person name="Hirose Y."/>
            <person name="Kanesaki Y."/>
            <person name="Higuchi S."/>
            <person name="Fujiwara T."/>
            <person name="Onuma R."/>
            <person name="Era A."/>
            <person name="Ohbayashi R."/>
            <person name="Uzuka A."/>
            <person name="Nozaki H."/>
            <person name="Yoshikawa H."/>
            <person name="Miyagishima S.Y."/>
        </authorList>
    </citation>
    <scope>NUCLEOTIDE SEQUENCE [LARGE SCALE GENOMIC DNA]</scope>
    <source>
        <strain evidence="2 3">NIES-2499</strain>
    </source>
</reference>
<feature type="region of interest" description="Disordered" evidence="1">
    <location>
        <begin position="498"/>
        <end position="571"/>
    </location>
</feature>
<dbReference type="Proteomes" id="UP000232323">
    <property type="component" value="Unassembled WGS sequence"/>
</dbReference>
<feature type="region of interest" description="Disordered" evidence="1">
    <location>
        <begin position="105"/>
        <end position="125"/>
    </location>
</feature>
<dbReference type="EMBL" id="BEGY01000066">
    <property type="protein sequence ID" value="GAX81537.1"/>
    <property type="molecule type" value="Genomic_DNA"/>
</dbReference>
<feature type="compositionally biased region" description="Low complexity" evidence="1">
    <location>
        <begin position="449"/>
        <end position="470"/>
    </location>
</feature>
<feature type="compositionally biased region" description="Low complexity" evidence="1">
    <location>
        <begin position="520"/>
        <end position="534"/>
    </location>
</feature>
<dbReference type="OrthoDB" id="548304at2759"/>
<feature type="region of interest" description="Disordered" evidence="1">
    <location>
        <begin position="306"/>
        <end position="346"/>
    </location>
</feature>
<dbReference type="InterPro" id="IPR031367">
    <property type="entry name" value="CCDC24"/>
</dbReference>